<protein>
    <recommendedName>
        <fullName evidence="4">TIL domain-containing protein</fullName>
    </recommendedName>
</protein>
<dbReference type="EMBL" id="BTSX01000002">
    <property type="protein sequence ID" value="GMS85848.1"/>
    <property type="molecule type" value="Genomic_DNA"/>
</dbReference>
<proteinExistence type="predicted"/>
<comment type="caution">
    <text evidence="2">The sequence shown here is derived from an EMBL/GenBank/DDBJ whole genome shotgun (WGS) entry which is preliminary data.</text>
</comment>
<keyword evidence="3" id="KW-1185">Reference proteome</keyword>
<dbReference type="Proteomes" id="UP001432027">
    <property type="component" value="Unassembled WGS sequence"/>
</dbReference>
<sequence>MMKLIVVLIAGSFFSGAVAKSSAEVTCPDGHYCVLQVVQCFAPPCYPLPTCVSNSTQCVPPCPQGRSCLVQSVPCVKEPCPTPNHFCMLHL</sequence>
<gene>
    <name evidence="2" type="ORF">PENTCL1PPCAC_8023</name>
</gene>
<keyword evidence="1" id="KW-0732">Signal</keyword>
<reference evidence="2" key="1">
    <citation type="submission" date="2023-10" db="EMBL/GenBank/DDBJ databases">
        <title>Genome assembly of Pristionchus species.</title>
        <authorList>
            <person name="Yoshida K."/>
            <person name="Sommer R.J."/>
        </authorList>
    </citation>
    <scope>NUCLEOTIDE SEQUENCE</scope>
    <source>
        <strain evidence="2">RS0144</strain>
    </source>
</reference>
<evidence type="ECO:0000256" key="1">
    <source>
        <dbReference type="SAM" id="SignalP"/>
    </source>
</evidence>
<name>A0AAV5SRR1_9BILA</name>
<dbReference type="AlphaFoldDB" id="A0AAV5SRR1"/>
<accession>A0AAV5SRR1</accession>
<evidence type="ECO:0000313" key="2">
    <source>
        <dbReference type="EMBL" id="GMS85848.1"/>
    </source>
</evidence>
<evidence type="ECO:0000313" key="3">
    <source>
        <dbReference type="Proteomes" id="UP001432027"/>
    </source>
</evidence>
<organism evidence="2 3">
    <name type="scientific">Pristionchus entomophagus</name>
    <dbReference type="NCBI Taxonomy" id="358040"/>
    <lineage>
        <taxon>Eukaryota</taxon>
        <taxon>Metazoa</taxon>
        <taxon>Ecdysozoa</taxon>
        <taxon>Nematoda</taxon>
        <taxon>Chromadorea</taxon>
        <taxon>Rhabditida</taxon>
        <taxon>Rhabditina</taxon>
        <taxon>Diplogasteromorpha</taxon>
        <taxon>Diplogasteroidea</taxon>
        <taxon>Neodiplogasteridae</taxon>
        <taxon>Pristionchus</taxon>
    </lineage>
</organism>
<feature type="signal peptide" evidence="1">
    <location>
        <begin position="1"/>
        <end position="19"/>
    </location>
</feature>
<evidence type="ECO:0008006" key="4">
    <source>
        <dbReference type="Google" id="ProtNLM"/>
    </source>
</evidence>
<feature type="chain" id="PRO_5043663619" description="TIL domain-containing protein" evidence="1">
    <location>
        <begin position="20"/>
        <end position="91"/>
    </location>
</feature>